<dbReference type="Gene3D" id="2.30.38.10">
    <property type="entry name" value="Luciferase, Domain 3"/>
    <property type="match status" value="1"/>
</dbReference>
<keyword evidence="4" id="KW-1185">Reference proteome</keyword>
<name>A0AAV7HNZ4_DENCH</name>
<dbReference type="PANTHER" id="PTHR43859">
    <property type="entry name" value="ACYL-ACTIVATING ENZYME"/>
    <property type="match status" value="1"/>
</dbReference>
<organism evidence="3 4">
    <name type="scientific">Dendrobium chrysotoxum</name>
    <name type="common">Orchid</name>
    <dbReference type="NCBI Taxonomy" id="161865"/>
    <lineage>
        <taxon>Eukaryota</taxon>
        <taxon>Viridiplantae</taxon>
        <taxon>Streptophyta</taxon>
        <taxon>Embryophyta</taxon>
        <taxon>Tracheophyta</taxon>
        <taxon>Spermatophyta</taxon>
        <taxon>Magnoliopsida</taxon>
        <taxon>Liliopsida</taxon>
        <taxon>Asparagales</taxon>
        <taxon>Orchidaceae</taxon>
        <taxon>Epidendroideae</taxon>
        <taxon>Malaxideae</taxon>
        <taxon>Dendrobiinae</taxon>
        <taxon>Dendrobium</taxon>
    </lineage>
</organism>
<dbReference type="EMBL" id="JAGFBR010000002">
    <property type="protein sequence ID" value="KAH0469840.1"/>
    <property type="molecule type" value="Genomic_DNA"/>
</dbReference>
<comment type="caution">
    <text evidence="3">The sequence shown here is derived from an EMBL/GenBank/DDBJ whole genome shotgun (WGS) entry which is preliminary data.</text>
</comment>
<protein>
    <recommendedName>
        <fullName evidence="5">AMP-dependent synthetase/ligase domain-containing protein</fullName>
    </recommendedName>
</protein>
<sequence>MFYCNGWTFTWGIVIRGGTNIYIQPTSTEVMYKAIVDHGVSHPHVLCARHLQHSLRLSRSGGSQGKNQLCFRGAHQWSPYAIFSSKKGLRRPREQHWCASGEWSGTNYLQSNVQGRGSVCILSLTKVDVKETSGLTMESVLRDEKVIDEIMLGESSVMKGYFKNEKETVEAFWDGWFLTRDVGVM</sequence>
<gene>
    <name evidence="3" type="ORF">IEQ34_001398</name>
</gene>
<accession>A0AAV7HNZ4</accession>
<dbReference type="AlphaFoldDB" id="A0AAV7HNZ4"/>
<dbReference type="Gene3D" id="3.40.50.980">
    <property type="match status" value="1"/>
</dbReference>
<dbReference type="SUPFAM" id="SSF56801">
    <property type="entry name" value="Acetyl-CoA synthetase-like"/>
    <property type="match status" value="1"/>
</dbReference>
<proteinExistence type="inferred from homology"/>
<evidence type="ECO:0008006" key="5">
    <source>
        <dbReference type="Google" id="ProtNLM"/>
    </source>
</evidence>
<comment type="similarity">
    <text evidence="1">Belongs to the ATP-dependent AMP-binding enzyme family.</text>
</comment>
<evidence type="ECO:0000256" key="1">
    <source>
        <dbReference type="ARBA" id="ARBA00006432"/>
    </source>
</evidence>
<dbReference type="PANTHER" id="PTHR43859:SF2">
    <property type="entry name" value="BUTYRATE--COA LIGASE AAE11, PEROXISOMAL"/>
    <property type="match status" value="1"/>
</dbReference>
<evidence type="ECO:0000256" key="2">
    <source>
        <dbReference type="ARBA" id="ARBA00022598"/>
    </source>
</evidence>
<dbReference type="GO" id="GO:0016874">
    <property type="term" value="F:ligase activity"/>
    <property type="evidence" value="ECO:0007669"/>
    <property type="project" value="UniProtKB-KW"/>
</dbReference>
<dbReference type="Proteomes" id="UP000775213">
    <property type="component" value="Unassembled WGS sequence"/>
</dbReference>
<evidence type="ECO:0000313" key="3">
    <source>
        <dbReference type="EMBL" id="KAH0469840.1"/>
    </source>
</evidence>
<evidence type="ECO:0000313" key="4">
    <source>
        <dbReference type="Proteomes" id="UP000775213"/>
    </source>
</evidence>
<reference evidence="3 4" key="1">
    <citation type="journal article" date="2021" name="Hortic Res">
        <title>Chromosome-scale assembly of the Dendrobium chrysotoxum genome enhances the understanding of orchid evolution.</title>
        <authorList>
            <person name="Zhang Y."/>
            <person name="Zhang G.Q."/>
            <person name="Zhang D."/>
            <person name="Liu X.D."/>
            <person name="Xu X.Y."/>
            <person name="Sun W.H."/>
            <person name="Yu X."/>
            <person name="Zhu X."/>
            <person name="Wang Z.W."/>
            <person name="Zhao X."/>
            <person name="Zhong W.Y."/>
            <person name="Chen H."/>
            <person name="Yin W.L."/>
            <person name="Huang T."/>
            <person name="Niu S.C."/>
            <person name="Liu Z.J."/>
        </authorList>
    </citation>
    <scope>NUCLEOTIDE SEQUENCE [LARGE SCALE GENOMIC DNA]</scope>
    <source>
        <strain evidence="3">Lindl</strain>
    </source>
</reference>
<keyword evidence="2" id="KW-0436">Ligase</keyword>